<dbReference type="GO" id="GO:0003676">
    <property type="term" value="F:nucleic acid binding"/>
    <property type="evidence" value="ECO:0007669"/>
    <property type="project" value="InterPro"/>
</dbReference>
<reference evidence="2 3" key="1">
    <citation type="submission" date="2017-01" db="EMBL/GenBank/DDBJ databases">
        <title>The cable genome- insights into the physiology and evolution of filamentous bacteria capable of sulfide oxidation via long distance electron transfer.</title>
        <authorList>
            <person name="Schreiber L."/>
            <person name="Bjerg J.T."/>
            <person name="Boggild A."/>
            <person name="Van De Vossenberg J."/>
            <person name="Meysman F."/>
            <person name="Nielsen L.P."/>
            <person name="Schramm A."/>
            <person name="Kjeldsen K.U."/>
        </authorList>
    </citation>
    <scope>NUCLEOTIDE SEQUENCE [LARGE SCALE GENOMIC DNA]</scope>
    <source>
        <strain evidence="2">MCF</strain>
    </source>
</reference>
<dbReference type="PANTHER" id="PTHR47765:SF2">
    <property type="entry name" value="EXONUCLEASE MUT-7 HOMOLOG"/>
    <property type="match status" value="1"/>
</dbReference>
<dbReference type="AlphaFoldDB" id="A0A444IZ76"/>
<evidence type="ECO:0000259" key="1">
    <source>
        <dbReference type="SMART" id="SM00474"/>
    </source>
</evidence>
<dbReference type="SMART" id="SM00474">
    <property type="entry name" value="35EXOc"/>
    <property type="match status" value="1"/>
</dbReference>
<keyword evidence="2" id="KW-0269">Exonuclease</keyword>
<keyword evidence="3" id="KW-1185">Reference proteome</keyword>
<protein>
    <submittedName>
        <fullName evidence="2">3'-5' exonuclease</fullName>
    </submittedName>
</protein>
<proteinExistence type="predicted"/>
<sequence>MKRPTKEQIIELPLFVGVSLDDIVVVQDKEGAEKAIKELKEAPCLGFDTESKPCFRKGEVNKGPHLIQLANESKAFLFPTRFLPIIASLDKILSDPHIKKVGFGLAGDTKILQRKFGVNLLNTQDLSVTLKDYFRLKQRVGMKAAVAMVFKQRLAKGAQTSNWAAFPLQEHQLRYAANDAYASLCIELELNNAMKCKTVA</sequence>
<dbReference type="GO" id="GO:0008408">
    <property type="term" value="F:3'-5' exonuclease activity"/>
    <property type="evidence" value="ECO:0007669"/>
    <property type="project" value="InterPro"/>
</dbReference>
<dbReference type="Gene3D" id="3.30.420.10">
    <property type="entry name" value="Ribonuclease H-like superfamily/Ribonuclease H"/>
    <property type="match status" value="1"/>
</dbReference>
<dbReference type="InterPro" id="IPR002562">
    <property type="entry name" value="3'-5'_exonuclease_dom"/>
</dbReference>
<evidence type="ECO:0000313" key="2">
    <source>
        <dbReference type="EMBL" id="RWX46184.1"/>
    </source>
</evidence>
<dbReference type="InterPro" id="IPR052408">
    <property type="entry name" value="Exonuclease_MUT-7-like"/>
</dbReference>
<gene>
    <name evidence="2" type="ORF">H206_00356</name>
</gene>
<feature type="domain" description="3'-5' exonuclease" evidence="1">
    <location>
        <begin position="23"/>
        <end position="195"/>
    </location>
</feature>
<dbReference type="EMBL" id="MTKO01000068">
    <property type="protein sequence ID" value="RWX46184.1"/>
    <property type="molecule type" value="Genomic_DNA"/>
</dbReference>
<dbReference type="Proteomes" id="UP000287853">
    <property type="component" value="Unassembled WGS sequence"/>
</dbReference>
<keyword evidence="2" id="KW-0540">Nuclease</keyword>
<organism evidence="2 3">
    <name type="scientific">Candidatus Electrothrix aarhusensis</name>
    <dbReference type="NCBI Taxonomy" id="1859131"/>
    <lineage>
        <taxon>Bacteria</taxon>
        <taxon>Pseudomonadati</taxon>
        <taxon>Thermodesulfobacteriota</taxon>
        <taxon>Desulfobulbia</taxon>
        <taxon>Desulfobulbales</taxon>
        <taxon>Desulfobulbaceae</taxon>
        <taxon>Candidatus Electrothrix</taxon>
    </lineage>
</organism>
<dbReference type="Pfam" id="PF01612">
    <property type="entry name" value="DNA_pol_A_exo1"/>
    <property type="match status" value="1"/>
</dbReference>
<accession>A0A444IZ76</accession>
<dbReference type="CDD" id="cd06141">
    <property type="entry name" value="WRN_exo"/>
    <property type="match status" value="1"/>
</dbReference>
<name>A0A444IZ76_9BACT</name>
<dbReference type="SUPFAM" id="SSF53098">
    <property type="entry name" value="Ribonuclease H-like"/>
    <property type="match status" value="1"/>
</dbReference>
<dbReference type="GO" id="GO:0006139">
    <property type="term" value="P:nucleobase-containing compound metabolic process"/>
    <property type="evidence" value="ECO:0007669"/>
    <property type="project" value="InterPro"/>
</dbReference>
<dbReference type="PANTHER" id="PTHR47765">
    <property type="entry name" value="3'-5' EXONUCLEASE DOMAIN-CONTAINING PROTEIN"/>
    <property type="match status" value="1"/>
</dbReference>
<evidence type="ECO:0000313" key="3">
    <source>
        <dbReference type="Proteomes" id="UP000287853"/>
    </source>
</evidence>
<comment type="caution">
    <text evidence="2">The sequence shown here is derived from an EMBL/GenBank/DDBJ whole genome shotgun (WGS) entry which is preliminary data.</text>
</comment>
<dbReference type="InterPro" id="IPR036397">
    <property type="entry name" value="RNaseH_sf"/>
</dbReference>
<dbReference type="InterPro" id="IPR012337">
    <property type="entry name" value="RNaseH-like_sf"/>
</dbReference>
<keyword evidence="2" id="KW-0378">Hydrolase</keyword>